<dbReference type="Proteomes" id="UP001333110">
    <property type="component" value="Unassembled WGS sequence"/>
</dbReference>
<reference evidence="2 3" key="1">
    <citation type="journal article" date="2023" name="J. Hered.">
        <title>Chromosome-level genome of the wood stork (Mycteria americana) provides insight into avian chromosome evolution.</title>
        <authorList>
            <person name="Flamio R. Jr."/>
            <person name="Ramstad K.M."/>
        </authorList>
    </citation>
    <scope>NUCLEOTIDE SEQUENCE [LARGE SCALE GENOMIC DNA]</scope>
    <source>
        <strain evidence="2">JAX WOST 10</strain>
    </source>
</reference>
<keyword evidence="1" id="KW-0812">Transmembrane</keyword>
<name>A0AAN7RWD5_MYCAM</name>
<organism evidence="2 3">
    <name type="scientific">Mycteria americana</name>
    <name type="common">Wood stork</name>
    <dbReference type="NCBI Taxonomy" id="33587"/>
    <lineage>
        <taxon>Eukaryota</taxon>
        <taxon>Metazoa</taxon>
        <taxon>Chordata</taxon>
        <taxon>Craniata</taxon>
        <taxon>Vertebrata</taxon>
        <taxon>Euteleostomi</taxon>
        <taxon>Archelosauria</taxon>
        <taxon>Archosauria</taxon>
        <taxon>Dinosauria</taxon>
        <taxon>Saurischia</taxon>
        <taxon>Theropoda</taxon>
        <taxon>Coelurosauria</taxon>
        <taxon>Aves</taxon>
        <taxon>Neognathae</taxon>
        <taxon>Neoaves</taxon>
        <taxon>Aequornithes</taxon>
        <taxon>Ciconiiformes</taxon>
        <taxon>Ciconiidae</taxon>
        <taxon>Mycteria</taxon>
    </lineage>
</organism>
<proteinExistence type="predicted"/>
<evidence type="ECO:0000313" key="3">
    <source>
        <dbReference type="Proteomes" id="UP001333110"/>
    </source>
</evidence>
<sequence length="292" mass="32779">MGSIVPGDYKWRIPSTHVHAKNFTQGAAVRLCSRATWLFARDYGWLTRHRILEVVTSLLACLRDRIAQQASLQGSRESAPALLLSVPTGKPREDFKMFHFSISPQKFCPQGQKNPKGGFRLFCLTSAKAMIPCPPNLEGEMRGAMSPEKAPILERKYFKVKSEITQCNSGCLMPKITSLMPERSTVGKCQLQRLRWEPALAQLTKHSPNLAPSHVMKQGRGLPDQMVLAKIRSITLLICLCGLAGSEATLWFSSFSIKRKPFTAFILNLAILSLCLVYEEDRYLQSMMHLIL</sequence>
<comment type="caution">
    <text evidence="2">The sequence shown here is derived from an EMBL/GenBank/DDBJ whole genome shotgun (WGS) entry which is preliminary data.</text>
</comment>
<protein>
    <submittedName>
        <fullName evidence="2">Uncharacterized protein</fullName>
    </submittedName>
</protein>
<keyword evidence="1" id="KW-0472">Membrane</keyword>
<evidence type="ECO:0000256" key="1">
    <source>
        <dbReference type="SAM" id="Phobius"/>
    </source>
</evidence>
<keyword evidence="3" id="KW-1185">Reference proteome</keyword>
<accession>A0AAN7RWD5</accession>
<feature type="transmembrane region" description="Helical" evidence="1">
    <location>
        <begin position="261"/>
        <end position="278"/>
    </location>
</feature>
<dbReference type="EMBL" id="JAUNZN010000004">
    <property type="protein sequence ID" value="KAK4823054.1"/>
    <property type="molecule type" value="Genomic_DNA"/>
</dbReference>
<dbReference type="AlphaFoldDB" id="A0AAN7RWD5"/>
<evidence type="ECO:0000313" key="2">
    <source>
        <dbReference type="EMBL" id="KAK4823054.1"/>
    </source>
</evidence>
<feature type="non-terminal residue" evidence="2">
    <location>
        <position position="292"/>
    </location>
</feature>
<keyword evidence="1" id="KW-1133">Transmembrane helix</keyword>
<gene>
    <name evidence="2" type="ORF">QYF61_025393</name>
</gene>